<evidence type="ECO:0000256" key="15">
    <source>
        <dbReference type="ARBA" id="ARBA00023316"/>
    </source>
</evidence>
<keyword evidence="12" id="KW-0573">Peptidoglycan synthesis</keyword>
<feature type="region of interest" description="Disordered" evidence="18">
    <location>
        <begin position="749"/>
        <end position="819"/>
    </location>
</feature>
<comment type="pathway">
    <text evidence="2">Cell wall biogenesis; peptidoglycan biosynthesis.</text>
</comment>
<dbReference type="UniPathway" id="UPA00219"/>
<evidence type="ECO:0000256" key="17">
    <source>
        <dbReference type="ARBA" id="ARBA00049902"/>
    </source>
</evidence>
<evidence type="ECO:0000256" key="9">
    <source>
        <dbReference type="ARBA" id="ARBA00022679"/>
    </source>
</evidence>
<feature type="compositionally biased region" description="Pro residues" evidence="18">
    <location>
        <begin position="800"/>
        <end position="813"/>
    </location>
</feature>
<dbReference type="GO" id="GO:0005886">
    <property type="term" value="C:plasma membrane"/>
    <property type="evidence" value="ECO:0007669"/>
    <property type="project" value="UniProtKB-SubCell"/>
</dbReference>
<keyword evidence="6" id="KW-0121">Carboxypeptidase</keyword>
<name>A0A7Y2JVW1_9BURK</name>
<keyword evidence="9" id="KW-0808">Transferase</keyword>
<accession>A0A7Y2JVW1</accession>
<feature type="domain" description="Penicillin-binding protein transpeptidase" evidence="20">
    <location>
        <begin position="452"/>
        <end position="684"/>
    </location>
</feature>
<evidence type="ECO:0000256" key="8">
    <source>
        <dbReference type="ARBA" id="ARBA00022676"/>
    </source>
</evidence>
<comment type="catalytic activity">
    <reaction evidence="16">
        <text>Preferential cleavage: (Ac)2-L-Lys-D-Ala-|-D-Ala. Also transpeptidation of peptidyl-alanyl moieties that are N-acyl substituents of D-alanine.</text>
        <dbReference type="EC" id="3.4.16.4"/>
    </reaction>
</comment>
<dbReference type="InterPro" id="IPR012338">
    <property type="entry name" value="Beta-lactam/transpept-like"/>
</dbReference>
<evidence type="ECO:0000256" key="2">
    <source>
        <dbReference type="ARBA" id="ARBA00004752"/>
    </source>
</evidence>
<sequence>MDQDEKTDTQQVSTPRAGLKQHGQRLFEGAGNRARSGYSLAAARLRDRPRIEQVALVGLWTLAAGLSVFFLYLVILIPLTPGIDDLHQARTARPSIILSADGKELGSFEKGLQERIKLSQVSPHVVKALISTEDHRFYDHHGVDFKRIGGALVATLKGDSQGGSTITQQLARNMFPQEIGRARSINRKMKELITAIKIENTYSKTEILEAYLNTVPFLYNAYGIEMAARTYFGKPALKLDVLESATLVGMLKGTHYYNPVANPERSKLRRNVVLSQMARHGAFSEERYRLLSKRPLRVRFARLSDRSGKDSHFTAHVRKWLQDWADENDYDLQLDGLVVHTTLDQGLQEAAQRAVERQANTLQAVADVEWAASSMPRSTSSGMYTSMRNEVNPFSYYWASHPRELDAFVRESGDYRRAVEDGEVPAAALKRLKGDRKFMAELKSAKSRLEAGFVAMDPNTGEVRAWIGSRSFERDQFDHVVQASRQPGSTFKPIVYAAALERGISPDQTYRDSVQDIRVGPGKAWRPTDMNGSSGAMMSMRDGLVFSKNTITAQVMQEVGLSPIVSLAQGMGIRQSKLEQVPSLALGTSPVTLLEMVSTYSTIAAQGEYRKPVFVRRITDREGKLVADFVPDAPERALSQASALNLIDMLRGVVNRGTGGGVRYRFGLYGDVAGKTGTTQNNTDGWFILMHPNLVTGAWVGFNDNRVTMRSSYWGQGGHNALLLVGDFMRGAIEAGKLDPNALLPGARVAPAPRPIEEPDEEFEEGPGDLQFEEVEDPAIDQQQEPQPEPEIEVEDQEQEPPPLPEVIPPPPTGENEII</sequence>
<reference evidence="22 23" key="1">
    <citation type="submission" date="2020-04" db="EMBL/GenBank/DDBJ databases">
        <title>Massilia sp. nov., a cold adapted bacteria isolated from Arctic soil.</title>
        <authorList>
            <person name="Son J."/>
            <person name="Ka J.-O."/>
        </authorList>
    </citation>
    <scope>NUCLEOTIDE SEQUENCE [LARGE SCALE GENOMIC DNA]</scope>
    <source>
        <strain evidence="22 23">ML15P13</strain>
    </source>
</reference>
<dbReference type="Gene3D" id="1.10.3810.10">
    <property type="entry name" value="Biosynthetic peptidoglycan transglycosylase-like"/>
    <property type="match status" value="1"/>
</dbReference>
<evidence type="ECO:0000256" key="12">
    <source>
        <dbReference type="ARBA" id="ARBA00022984"/>
    </source>
</evidence>
<dbReference type="InterPro" id="IPR050396">
    <property type="entry name" value="Glycosyltr_51/Transpeptidase"/>
</dbReference>
<dbReference type="InterPro" id="IPR001264">
    <property type="entry name" value="Glyco_trans_51"/>
</dbReference>
<dbReference type="GO" id="GO:0009002">
    <property type="term" value="F:serine-type D-Ala-D-Ala carboxypeptidase activity"/>
    <property type="evidence" value="ECO:0007669"/>
    <property type="project" value="UniProtKB-EC"/>
</dbReference>
<evidence type="ECO:0000256" key="13">
    <source>
        <dbReference type="ARBA" id="ARBA00023136"/>
    </source>
</evidence>
<dbReference type="Pfam" id="PF00912">
    <property type="entry name" value="Transgly"/>
    <property type="match status" value="1"/>
</dbReference>
<keyword evidence="14" id="KW-0511">Multifunctional enzyme</keyword>
<feature type="compositionally biased region" description="Acidic residues" evidence="18">
    <location>
        <begin position="788"/>
        <end position="799"/>
    </location>
</feature>
<evidence type="ECO:0000256" key="18">
    <source>
        <dbReference type="SAM" id="MobiDB-lite"/>
    </source>
</evidence>
<evidence type="ECO:0000256" key="4">
    <source>
        <dbReference type="ARBA" id="ARBA00007739"/>
    </source>
</evidence>
<keyword evidence="13 19" id="KW-0472">Membrane</keyword>
<dbReference type="GO" id="GO:0009252">
    <property type="term" value="P:peptidoglycan biosynthetic process"/>
    <property type="evidence" value="ECO:0007669"/>
    <property type="project" value="UniProtKB-UniPathway"/>
</dbReference>
<dbReference type="GO" id="GO:0071555">
    <property type="term" value="P:cell wall organization"/>
    <property type="evidence" value="ECO:0007669"/>
    <property type="project" value="UniProtKB-KW"/>
</dbReference>
<feature type="transmembrane region" description="Helical" evidence="19">
    <location>
        <begin position="54"/>
        <end position="79"/>
    </location>
</feature>
<evidence type="ECO:0000313" key="23">
    <source>
        <dbReference type="Proteomes" id="UP000533905"/>
    </source>
</evidence>
<keyword evidence="19" id="KW-1133">Transmembrane helix</keyword>
<keyword evidence="8" id="KW-0328">Glycosyltransferase</keyword>
<keyword evidence="11" id="KW-0133">Cell shape</keyword>
<dbReference type="RefSeq" id="WP_171080052.1">
    <property type="nucleotide sequence ID" value="NZ_JABAIV010000001.1"/>
</dbReference>
<keyword evidence="19" id="KW-0812">Transmembrane</keyword>
<evidence type="ECO:0000256" key="11">
    <source>
        <dbReference type="ARBA" id="ARBA00022960"/>
    </source>
</evidence>
<keyword evidence="5" id="KW-1003">Cell membrane</keyword>
<comment type="similarity">
    <text evidence="3">In the C-terminal section; belongs to the transpeptidase family.</text>
</comment>
<proteinExistence type="inferred from homology"/>
<dbReference type="InterPro" id="IPR001460">
    <property type="entry name" value="PCN-bd_Tpept"/>
</dbReference>
<evidence type="ECO:0000256" key="5">
    <source>
        <dbReference type="ARBA" id="ARBA00022475"/>
    </source>
</evidence>
<feature type="region of interest" description="Disordered" evidence="18">
    <location>
        <begin position="1"/>
        <end position="24"/>
    </location>
</feature>
<evidence type="ECO:0000256" key="10">
    <source>
        <dbReference type="ARBA" id="ARBA00022801"/>
    </source>
</evidence>
<comment type="catalytic activity">
    <reaction evidence="17">
        <text>[GlcNAc-(1-&gt;4)-Mur2Ac(oyl-L-Ala-gamma-D-Glu-L-Lys-D-Ala-D-Ala)](n)-di-trans,octa-cis-undecaprenyl diphosphate + beta-D-GlcNAc-(1-&gt;4)-Mur2Ac(oyl-L-Ala-gamma-D-Glu-L-Lys-D-Ala-D-Ala)-di-trans,octa-cis-undecaprenyl diphosphate = [GlcNAc-(1-&gt;4)-Mur2Ac(oyl-L-Ala-gamma-D-Glu-L-Lys-D-Ala-D-Ala)](n+1)-di-trans,octa-cis-undecaprenyl diphosphate + di-trans,octa-cis-undecaprenyl diphosphate + H(+)</text>
        <dbReference type="Rhea" id="RHEA:23708"/>
        <dbReference type="Rhea" id="RHEA-COMP:9602"/>
        <dbReference type="Rhea" id="RHEA-COMP:9603"/>
        <dbReference type="ChEBI" id="CHEBI:15378"/>
        <dbReference type="ChEBI" id="CHEBI:58405"/>
        <dbReference type="ChEBI" id="CHEBI:60033"/>
        <dbReference type="ChEBI" id="CHEBI:78435"/>
        <dbReference type="EC" id="2.4.99.28"/>
    </reaction>
</comment>
<comment type="similarity">
    <text evidence="4">In the N-terminal section; belongs to the glycosyltransferase 51 family.</text>
</comment>
<evidence type="ECO:0000256" key="1">
    <source>
        <dbReference type="ARBA" id="ARBA00004236"/>
    </source>
</evidence>
<evidence type="ECO:0000256" key="16">
    <source>
        <dbReference type="ARBA" id="ARBA00034000"/>
    </source>
</evidence>
<dbReference type="GO" id="GO:0008658">
    <property type="term" value="F:penicillin binding"/>
    <property type="evidence" value="ECO:0007669"/>
    <property type="project" value="InterPro"/>
</dbReference>
<dbReference type="GO" id="GO:0006508">
    <property type="term" value="P:proteolysis"/>
    <property type="evidence" value="ECO:0007669"/>
    <property type="project" value="UniProtKB-KW"/>
</dbReference>
<dbReference type="PANTHER" id="PTHR32282:SF11">
    <property type="entry name" value="PENICILLIN-BINDING PROTEIN 1B"/>
    <property type="match status" value="1"/>
</dbReference>
<evidence type="ECO:0000259" key="21">
    <source>
        <dbReference type="Pfam" id="PF00912"/>
    </source>
</evidence>
<protein>
    <submittedName>
        <fullName evidence="22">Penicillin-binding protein</fullName>
    </submittedName>
</protein>
<evidence type="ECO:0000256" key="7">
    <source>
        <dbReference type="ARBA" id="ARBA00022670"/>
    </source>
</evidence>
<dbReference type="Gene3D" id="3.40.710.10">
    <property type="entry name" value="DD-peptidase/beta-lactamase superfamily"/>
    <property type="match status" value="2"/>
</dbReference>
<dbReference type="InterPro" id="IPR023346">
    <property type="entry name" value="Lysozyme-like_dom_sf"/>
</dbReference>
<keyword evidence="23" id="KW-1185">Reference proteome</keyword>
<dbReference type="AlphaFoldDB" id="A0A7Y2JVW1"/>
<gene>
    <name evidence="22" type="ORF">HGB41_00680</name>
</gene>
<evidence type="ECO:0000256" key="6">
    <source>
        <dbReference type="ARBA" id="ARBA00022645"/>
    </source>
</evidence>
<dbReference type="Proteomes" id="UP000533905">
    <property type="component" value="Unassembled WGS sequence"/>
</dbReference>
<dbReference type="GO" id="GO:0008955">
    <property type="term" value="F:peptidoglycan glycosyltransferase activity"/>
    <property type="evidence" value="ECO:0007669"/>
    <property type="project" value="UniProtKB-EC"/>
</dbReference>
<feature type="compositionally biased region" description="Acidic residues" evidence="18">
    <location>
        <begin position="758"/>
        <end position="779"/>
    </location>
</feature>
<comment type="caution">
    <text evidence="22">The sequence shown here is derived from an EMBL/GenBank/DDBJ whole genome shotgun (WGS) entry which is preliminary data.</text>
</comment>
<keyword evidence="7" id="KW-0645">Protease</keyword>
<evidence type="ECO:0000313" key="22">
    <source>
        <dbReference type="EMBL" id="NNG21520.1"/>
    </source>
</evidence>
<dbReference type="InterPro" id="IPR036950">
    <property type="entry name" value="PBP_transglycosylase"/>
</dbReference>
<dbReference type="EMBL" id="JABAIV010000001">
    <property type="protein sequence ID" value="NNG21520.1"/>
    <property type="molecule type" value="Genomic_DNA"/>
</dbReference>
<dbReference type="PANTHER" id="PTHR32282">
    <property type="entry name" value="BINDING PROTEIN TRANSPEPTIDASE, PUTATIVE-RELATED"/>
    <property type="match status" value="1"/>
</dbReference>
<organism evidence="22 23">
    <name type="scientific">Telluria aromaticivorans</name>
    <dbReference type="NCBI Taxonomy" id="2725995"/>
    <lineage>
        <taxon>Bacteria</taxon>
        <taxon>Pseudomonadati</taxon>
        <taxon>Pseudomonadota</taxon>
        <taxon>Betaproteobacteria</taxon>
        <taxon>Burkholderiales</taxon>
        <taxon>Oxalobacteraceae</taxon>
        <taxon>Telluria group</taxon>
        <taxon>Telluria</taxon>
    </lineage>
</organism>
<dbReference type="Pfam" id="PF00905">
    <property type="entry name" value="Transpeptidase"/>
    <property type="match status" value="1"/>
</dbReference>
<keyword evidence="15" id="KW-0961">Cell wall biogenesis/degradation</keyword>
<keyword evidence="10" id="KW-0378">Hydrolase</keyword>
<evidence type="ECO:0000256" key="19">
    <source>
        <dbReference type="SAM" id="Phobius"/>
    </source>
</evidence>
<comment type="subcellular location">
    <subcellularLocation>
        <location evidence="1">Cell membrane</location>
    </subcellularLocation>
</comment>
<dbReference type="SUPFAM" id="SSF53955">
    <property type="entry name" value="Lysozyme-like"/>
    <property type="match status" value="1"/>
</dbReference>
<dbReference type="SUPFAM" id="SSF56601">
    <property type="entry name" value="beta-lactamase/transpeptidase-like"/>
    <property type="match status" value="1"/>
</dbReference>
<feature type="domain" description="Glycosyl transferase family 51" evidence="21">
    <location>
        <begin position="102"/>
        <end position="277"/>
    </location>
</feature>
<dbReference type="GO" id="GO:0008360">
    <property type="term" value="P:regulation of cell shape"/>
    <property type="evidence" value="ECO:0007669"/>
    <property type="project" value="UniProtKB-KW"/>
</dbReference>
<evidence type="ECO:0000256" key="14">
    <source>
        <dbReference type="ARBA" id="ARBA00023268"/>
    </source>
</evidence>
<evidence type="ECO:0000256" key="3">
    <source>
        <dbReference type="ARBA" id="ARBA00007090"/>
    </source>
</evidence>
<dbReference type="GO" id="GO:0030288">
    <property type="term" value="C:outer membrane-bounded periplasmic space"/>
    <property type="evidence" value="ECO:0007669"/>
    <property type="project" value="TreeGrafter"/>
</dbReference>
<evidence type="ECO:0000259" key="20">
    <source>
        <dbReference type="Pfam" id="PF00905"/>
    </source>
</evidence>